<protein>
    <submittedName>
        <fullName evidence="1">Uncharacterized protein</fullName>
    </submittedName>
</protein>
<dbReference type="Proteomes" id="UP000663193">
    <property type="component" value="Chromosome 6"/>
</dbReference>
<accession>A0A7U2F001</accession>
<organism evidence="1 2">
    <name type="scientific">Phaeosphaeria nodorum (strain SN15 / ATCC MYA-4574 / FGSC 10173)</name>
    <name type="common">Glume blotch fungus</name>
    <name type="synonym">Parastagonospora nodorum</name>
    <dbReference type="NCBI Taxonomy" id="321614"/>
    <lineage>
        <taxon>Eukaryota</taxon>
        <taxon>Fungi</taxon>
        <taxon>Dikarya</taxon>
        <taxon>Ascomycota</taxon>
        <taxon>Pezizomycotina</taxon>
        <taxon>Dothideomycetes</taxon>
        <taxon>Pleosporomycetidae</taxon>
        <taxon>Pleosporales</taxon>
        <taxon>Pleosporineae</taxon>
        <taxon>Phaeosphaeriaceae</taxon>
        <taxon>Parastagonospora</taxon>
    </lineage>
</organism>
<sequence length="77" mass="8653">MLPLGHSLEHQAFPRHLAFILDKDNIVARPQFADLEHGSQLFRCASHWKPLAERFKLLCSPSLLHLAGLYPASSLHG</sequence>
<proteinExistence type="predicted"/>
<keyword evidence="2" id="KW-1185">Reference proteome</keyword>
<gene>
    <name evidence="1" type="ORF">JI435_408390</name>
</gene>
<dbReference type="AlphaFoldDB" id="A0A7U2F001"/>
<evidence type="ECO:0000313" key="2">
    <source>
        <dbReference type="Proteomes" id="UP000663193"/>
    </source>
</evidence>
<reference evidence="2" key="1">
    <citation type="journal article" date="2021" name="BMC Genomics">
        <title>Chromosome-level genome assembly and manually-curated proteome of model necrotroph Parastagonospora nodorum Sn15 reveals a genome-wide trove of candidate effector homologs, and redundancy of virulence-related functions within an accessory chromosome.</title>
        <authorList>
            <person name="Bertazzoni S."/>
            <person name="Jones D.A.B."/>
            <person name="Phan H.T."/>
            <person name="Tan K.-C."/>
            <person name="Hane J.K."/>
        </authorList>
    </citation>
    <scope>NUCLEOTIDE SEQUENCE [LARGE SCALE GENOMIC DNA]</scope>
    <source>
        <strain evidence="2">SN15 / ATCC MYA-4574 / FGSC 10173)</strain>
    </source>
</reference>
<name>A0A7U2F001_PHANO</name>
<dbReference type="VEuPathDB" id="FungiDB:JI435_408390"/>
<evidence type="ECO:0000313" key="1">
    <source>
        <dbReference type="EMBL" id="QRC96191.1"/>
    </source>
</evidence>
<dbReference type="EMBL" id="CP069028">
    <property type="protein sequence ID" value="QRC96191.1"/>
    <property type="molecule type" value="Genomic_DNA"/>
</dbReference>